<gene>
    <name evidence="16" type="ORF">BEWA_021240</name>
</gene>
<evidence type="ECO:0000256" key="8">
    <source>
        <dbReference type="ARBA" id="ARBA00022989"/>
    </source>
</evidence>
<evidence type="ECO:0000256" key="11">
    <source>
        <dbReference type="ARBA" id="ARBA00023180"/>
    </source>
</evidence>
<dbReference type="STRING" id="1537102.L0AW69"/>
<evidence type="ECO:0000256" key="10">
    <source>
        <dbReference type="ARBA" id="ARBA00023136"/>
    </source>
</evidence>
<comment type="subcellular location">
    <subcellularLocation>
        <location evidence="1">Membrane</location>
        <topology evidence="1">Multi-pass membrane protein</topology>
    </subcellularLocation>
</comment>
<evidence type="ECO:0000256" key="7">
    <source>
        <dbReference type="ARBA" id="ARBA00022882"/>
    </source>
</evidence>
<organism evidence="16 17">
    <name type="scientific">Theileria equi strain WA</name>
    <dbReference type="NCBI Taxonomy" id="1537102"/>
    <lineage>
        <taxon>Eukaryota</taxon>
        <taxon>Sar</taxon>
        <taxon>Alveolata</taxon>
        <taxon>Apicomplexa</taxon>
        <taxon>Aconoidasida</taxon>
        <taxon>Piroplasmida</taxon>
        <taxon>Theileriidae</taxon>
        <taxon>Theileria</taxon>
    </lineage>
</organism>
<feature type="transmembrane region" description="Helical" evidence="14">
    <location>
        <begin position="52"/>
        <end position="73"/>
    </location>
</feature>
<feature type="compositionally biased region" description="Basic and acidic residues" evidence="13">
    <location>
        <begin position="448"/>
        <end position="461"/>
    </location>
</feature>
<dbReference type="PANTHER" id="PTHR45628">
    <property type="entry name" value="VOLTAGE-DEPENDENT CALCIUM CHANNEL TYPE A SUBUNIT ALPHA-1"/>
    <property type="match status" value="1"/>
</dbReference>
<feature type="transmembrane region" description="Helical" evidence="14">
    <location>
        <begin position="148"/>
        <end position="168"/>
    </location>
</feature>
<keyword evidence="12" id="KW-0407">Ion channel</keyword>
<dbReference type="AlphaFoldDB" id="L0AW69"/>
<dbReference type="GO" id="GO:0008331">
    <property type="term" value="F:high voltage-gated calcium channel activity"/>
    <property type="evidence" value="ECO:0007669"/>
    <property type="project" value="TreeGrafter"/>
</dbReference>
<keyword evidence="9" id="KW-0406">Ion transport</keyword>
<evidence type="ECO:0000256" key="3">
    <source>
        <dbReference type="ARBA" id="ARBA00022568"/>
    </source>
</evidence>
<keyword evidence="5 14" id="KW-0812">Transmembrane</keyword>
<feature type="transmembrane region" description="Helical" evidence="14">
    <location>
        <begin position="115"/>
        <end position="136"/>
    </location>
</feature>
<evidence type="ECO:0000256" key="14">
    <source>
        <dbReference type="SAM" id="Phobius"/>
    </source>
</evidence>
<keyword evidence="7" id="KW-0851">Voltage-gated channel</keyword>
<feature type="domain" description="Ion transport" evidence="15">
    <location>
        <begin position="84"/>
        <end position="290"/>
    </location>
</feature>
<evidence type="ECO:0000313" key="16">
    <source>
        <dbReference type="EMBL" id="AFZ79276.1"/>
    </source>
</evidence>
<dbReference type="PANTHER" id="PTHR45628:SF7">
    <property type="entry name" value="VOLTAGE-DEPENDENT CALCIUM CHANNEL TYPE A SUBUNIT ALPHA-1"/>
    <property type="match status" value="1"/>
</dbReference>
<evidence type="ECO:0000259" key="15">
    <source>
        <dbReference type="Pfam" id="PF00520"/>
    </source>
</evidence>
<sequence>MGRLGDAKPKRANRYELDTSLLTLKKTVTNFGLISSREDLEEVTISEKIYKFVFNFTIVSYGLFLGMTTLLSWKEIISDWVFGILIFRILFTLFFALDFYFTLYASSLEDIFYNFQFFVDLVFLLMDIAIIIHMAIICIKCSGGSNSLCATLATSLRYLFCICIFRLYKLCYVFKPLLKLSKGILLTLKSLWWTGVFVFIVIYCCSILTTWLLNDVQDETMNELWGSLVRSMYTLFTVVTLEGWNEVSGKTATYYPYCKIFFVMFVSFTTLTVMNVVTGIIFNTFISAKEALSAENQYKDTFEKQFNLTNTISNALMSMNRKDYLHEFILEDQDHEIYTRDNRIFSRIGNLFREIFGLSKADRIKRHIESQSGYRKTSSIRFPFPRKDSANSSPETGSYNSDKNPSTGFTCSEKGRVDDIKLVVDHEPENVDRDESSSHKSTNLEKPTYGKEKSEPLKRASTDSIEEMCSNIEKWPSDLDEELTFNYTNDTKYQTGMINLTKNEPLDMINDPAMEKALRSSNIPKYVAYDVLNLYWANGFREIRASDFAIACSKIASGANNRQILALELLLTKRMDTIEAAVSQISENINTLMMQLNKVKEDHKSGD</sequence>
<evidence type="ECO:0000256" key="5">
    <source>
        <dbReference type="ARBA" id="ARBA00022692"/>
    </source>
</evidence>
<accession>L0AW69</accession>
<evidence type="ECO:0000256" key="1">
    <source>
        <dbReference type="ARBA" id="ARBA00004141"/>
    </source>
</evidence>
<dbReference type="GeneID" id="15806203"/>
<evidence type="ECO:0000256" key="9">
    <source>
        <dbReference type="ARBA" id="ARBA00023065"/>
    </source>
</evidence>
<feature type="transmembrane region" description="Helical" evidence="14">
    <location>
        <begin position="261"/>
        <end position="282"/>
    </location>
</feature>
<evidence type="ECO:0000256" key="12">
    <source>
        <dbReference type="ARBA" id="ARBA00023303"/>
    </source>
</evidence>
<dbReference type="OrthoDB" id="431647at2759"/>
<dbReference type="RefSeq" id="XP_004828942.1">
    <property type="nucleotide sequence ID" value="XM_004828885.1"/>
</dbReference>
<keyword evidence="17" id="KW-1185">Reference proteome</keyword>
<dbReference type="VEuPathDB" id="PiroplasmaDB:BEWA_021240"/>
<dbReference type="InterPro" id="IPR050599">
    <property type="entry name" value="VDCC_alpha-1_subunit"/>
</dbReference>
<keyword evidence="3" id="KW-0109">Calcium transport</keyword>
<protein>
    <recommendedName>
        <fullName evidence="15">Ion transport domain-containing protein</fullName>
    </recommendedName>
</protein>
<dbReference type="InterPro" id="IPR005821">
    <property type="entry name" value="Ion_trans_dom"/>
</dbReference>
<reference evidence="16 17" key="1">
    <citation type="journal article" date="2012" name="BMC Genomics">
        <title>Comparative genomic analysis and phylogenetic position of Theileria equi.</title>
        <authorList>
            <person name="Kappmeyer L.S."/>
            <person name="Thiagarajan M."/>
            <person name="Herndon D.R."/>
            <person name="Ramsay J.D."/>
            <person name="Caler E."/>
            <person name="Djikeng A."/>
            <person name="Gillespie J.J."/>
            <person name="Lau A.O."/>
            <person name="Roalson E.H."/>
            <person name="Silva J.C."/>
            <person name="Silva M.G."/>
            <person name="Suarez C.E."/>
            <person name="Ueti M.W."/>
            <person name="Nene V.M."/>
            <person name="Mealey R.H."/>
            <person name="Knowles D.P."/>
            <person name="Brayton K.A."/>
        </authorList>
    </citation>
    <scope>NUCLEOTIDE SEQUENCE [LARGE SCALE GENOMIC DNA]</scope>
    <source>
        <strain evidence="16 17">WA</strain>
    </source>
</reference>
<feature type="region of interest" description="Disordered" evidence="13">
    <location>
        <begin position="427"/>
        <end position="463"/>
    </location>
</feature>
<keyword evidence="8 14" id="KW-1133">Transmembrane helix</keyword>
<feature type="transmembrane region" description="Helical" evidence="14">
    <location>
        <begin position="191"/>
        <end position="212"/>
    </location>
</feature>
<evidence type="ECO:0000313" key="17">
    <source>
        <dbReference type="Proteomes" id="UP000031512"/>
    </source>
</evidence>
<keyword evidence="11" id="KW-0325">Glycoprotein</keyword>
<keyword evidence="6" id="KW-0106">Calcium</keyword>
<evidence type="ECO:0000256" key="4">
    <source>
        <dbReference type="ARBA" id="ARBA00022673"/>
    </source>
</evidence>
<name>L0AW69_THEEQ</name>
<dbReference type="Gene3D" id="1.10.287.70">
    <property type="match status" value="1"/>
</dbReference>
<keyword evidence="2" id="KW-0813">Transport</keyword>
<dbReference type="KEGG" id="beq:BEWA_021240"/>
<keyword evidence="4" id="KW-0107">Calcium channel</keyword>
<dbReference type="Pfam" id="PF00520">
    <property type="entry name" value="Ion_trans"/>
    <property type="match status" value="1"/>
</dbReference>
<evidence type="ECO:0000256" key="6">
    <source>
        <dbReference type="ARBA" id="ARBA00022837"/>
    </source>
</evidence>
<dbReference type="GO" id="GO:0098703">
    <property type="term" value="P:calcium ion import across plasma membrane"/>
    <property type="evidence" value="ECO:0007669"/>
    <property type="project" value="TreeGrafter"/>
</dbReference>
<evidence type="ECO:0000256" key="13">
    <source>
        <dbReference type="SAM" id="MobiDB-lite"/>
    </source>
</evidence>
<evidence type="ECO:0000256" key="2">
    <source>
        <dbReference type="ARBA" id="ARBA00022448"/>
    </source>
</evidence>
<dbReference type="GO" id="GO:0005891">
    <property type="term" value="C:voltage-gated calcium channel complex"/>
    <property type="evidence" value="ECO:0007669"/>
    <property type="project" value="TreeGrafter"/>
</dbReference>
<dbReference type="EMBL" id="CP001669">
    <property type="protein sequence ID" value="AFZ79276.1"/>
    <property type="molecule type" value="Genomic_DNA"/>
</dbReference>
<dbReference type="SUPFAM" id="SSF81324">
    <property type="entry name" value="Voltage-gated potassium channels"/>
    <property type="match status" value="1"/>
</dbReference>
<feature type="transmembrane region" description="Helical" evidence="14">
    <location>
        <begin position="80"/>
        <end position="103"/>
    </location>
</feature>
<feature type="compositionally biased region" description="Basic and acidic residues" evidence="13">
    <location>
        <begin position="427"/>
        <end position="438"/>
    </location>
</feature>
<dbReference type="Proteomes" id="UP000031512">
    <property type="component" value="Chromosome 1"/>
</dbReference>
<proteinExistence type="predicted"/>
<keyword evidence="10 14" id="KW-0472">Membrane</keyword>
<feature type="region of interest" description="Disordered" evidence="13">
    <location>
        <begin position="376"/>
        <end position="413"/>
    </location>
</feature>
<feature type="compositionally biased region" description="Polar residues" evidence="13">
    <location>
        <begin position="390"/>
        <end position="410"/>
    </location>
</feature>
<dbReference type="eggNOG" id="KOG2301">
    <property type="taxonomic scope" value="Eukaryota"/>
</dbReference>